<comment type="caution">
    <text evidence="1">The sequence shown here is derived from an EMBL/GenBank/DDBJ whole genome shotgun (WGS) entry which is preliminary data.</text>
</comment>
<dbReference type="RefSeq" id="WP_341727057.1">
    <property type="nucleotide sequence ID" value="NZ_JBBWWT010000009.1"/>
</dbReference>
<name>A0ABU9J3S9_9GAMM</name>
<reference evidence="1 2" key="1">
    <citation type="submission" date="2024-04" db="EMBL/GenBank/DDBJ databases">
        <title>Draft genome sequence of Pseudoxanthomonas putridarboris WD12.</title>
        <authorList>
            <person name="Oh J."/>
        </authorList>
    </citation>
    <scope>NUCLEOTIDE SEQUENCE [LARGE SCALE GENOMIC DNA]</scope>
    <source>
        <strain evidence="1 2">WD12</strain>
    </source>
</reference>
<evidence type="ECO:0008006" key="3">
    <source>
        <dbReference type="Google" id="ProtNLM"/>
    </source>
</evidence>
<proteinExistence type="predicted"/>
<evidence type="ECO:0000313" key="1">
    <source>
        <dbReference type="EMBL" id="MEL1265884.1"/>
    </source>
</evidence>
<dbReference type="Proteomes" id="UP001459204">
    <property type="component" value="Unassembled WGS sequence"/>
</dbReference>
<dbReference type="EMBL" id="JBBWWT010000009">
    <property type="protein sequence ID" value="MEL1265884.1"/>
    <property type="molecule type" value="Genomic_DNA"/>
</dbReference>
<protein>
    <recommendedName>
        <fullName evidence="3">Lipoprotein</fullName>
    </recommendedName>
</protein>
<organism evidence="1 2">
    <name type="scientific">Pseudoxanthomonas putridarboris</name>
    <dbReference type="NCBI Taxonomy" id="752605"/>
    <lineage>
        <taxon>Bacteria</taxon>
        <taxon>Pseudomonadati</taxon>
        <taxon>Pseudomonadota</taxon>
        <taxon>Gammaproteobacteria</taxon>
        <taxon>Lysobacterales</taxon>
        <taxon>Lysobacteraceae</taxon>
        <taxon>Pseudoxanthomonas</taxon>
    </lineage>
</organism>
<dbReference type="PROSITE" id="PS51257">
    <property type="entry name" value="PROKAR_LIPOPROTEIN"/>
    <property type="match status" value="1"/>
</dbReference>
<keyword evidence="2" id="KW-1185">Reference proteome</keyword>
<sequence length="134" mass="14377">MSPTTARGMTMYAKKTLFAATAVCLLGACAPKPENVKPGYAPQAVYDSLSCQQIASEAINVSNKAHDKAGIERRHRHQDEAIVATGLIVFWPALFFTHGHSTQSASDLAQLKGEMEALEAASARKGCGIKFDRV</sequence>
<accession>A0ABU9J3S9</accession>
<gene>
    <name evidence="1" type="ORF">AAD027_16130</name>
</gene>
<evidence type="ECO:0000313" key="2">
    <source>
        <dbReference type="Proteomes" id="UP001459204"/>
    </source>
</evidence>